<feature type="region of interest" description="Disordered" evidence="4">
    <location>
        <begin position="1"/>
        <end position="21"/>
    </location>
</feature>
<dbReference type="Gene3D" id="3.40.309.10">
    <property type="entry name" value="Aldehyde Dehydrogenase, Chain A, domain 2"/>
    <property type="match status" value="1"/>
</dbReference>
<evidence type="ECO:0000313" key="7">
    <source>
        <dbReference type="Proteomes" id="UP001499990"/>
    </source>
</evidence>
<dbReference type="NCBIfam" id="NF006916">
    <property type="entry name" value="PRK09407.1"/>
    <property type="match status" value="1"/>
</dbReference>
<dbReference type="PANTHER" id="PTHR11699">
    <property type="entry name" value="ALDEHYDE DEHYDROGENASE-RELATED"/>
    <property type="match status" value="1"/>
</dbReference>
<comment type="caution">
    <text evidence="6">The sequence shown here is derived from an EMBL/GenBank/DDBJ whole genome shotgun (WGS) entry which is preliminary data.</text>
</comment>
<dbReference type="InterPro" id="IPR029510">
    <property type="entry name" value="Ald_DH_CS_GLU"/>
</dbReference>
<evidence type="ECO:0000259" key="5">
    <source>
        <dbReference type="Pfam" id="PF00171"/>
    </source>
</evidence>
<feature type="domain" description="Aldehyde dehydrogenase" evidence="5">
    <location>
        <begin position="48"/>
        <end position="502"/>
    </location>
</feature>
<accession>A0ABP6SE13</accession>
<dbReference type="Gene3D" id="3.40.605.10">
    <property type="entry name" value="Aldehyde Dehydrogenase, Chain A, domain 1"/>
    <property type="match status" value="1"/>
</dbReference>
<evidence type="ECO:0000256" key="1">
    <source>
        <dbReference type="ARBA" id="ARBA00023002"/>
    </source>
</evidence>
<dbReference type="CDD" id="cd07101">
    <property type="entry name" value="ALDH_SSADH2_GabD2"/>
    <property type="match status" value="1"/>
</dbReference>
<comment type="similarity">
    <text evidence="3">Belongs to the aldehyde dehydrogenase family.</text>
</comment>
<dbReference type="InterPro" id="IPR016163">
    <property type="entry name" value="Ald_DH_C"/>
</dbReference>
<organism evidence="6 7">
    <name type="scientific">Streptomyces sannanensis</name>
    <dbReference type="NCBI Taxonomy" id="285536"/>
    <lineage>
        <taxon>Bacteria</taxon>
        <taxon>Bacillati</taxon>
        <taxon>Actinomycetota</taxon>
        <taxon>Actinomycetes</taxon>
        <taxon>Kitasatosporales</taxon>
        <taxon>Streptomycetaceae</taxon>
        <taxon>Streptomyces</taxon>
    </lineage>
</organism>
<name>A0ABP6SE13_9ACTN</name>
<dbReference type="Proteomes" id="UP001499990">
    <property type="component" value="Unassembled WGS sequence"/>
</dbReference>
<dbReference type="EMBL" id="BAAAYL010000001">
    <property type="protein sequence ID" value="GAA3374528.1"/>
    <property type="molecule type" value="Genomic_DNA"/>
</dbReference>
<dbReference type="Pfam" id="PF00171">
    <property type="entry name" value="Aldedh"/>
    <property type="match status" value="1"/>
</dbReference>
<dbReference type="InterPro" id="IPR016161">
    <property type="entry name" value="Ald_DH/histidinol_DH"/>
</dbReference>
<evidence type="ECO:0000256" key="4">
    <source>
        <dbReference type="SAM" id="MobiDB-lite"/>
    </source>
</evidence>
<dbReference type="RefSeq" id="WP_345039281.1">
    <property type="nucleotide sequence ID" value="NZ_BAAAYL010000001.1"/>
</dbReference>
<protein>
    <submittedName>
        <fullName evidence="6">Succinic semialdehyde dehydrogenase</fullName>
    </submittedName>
</protein>
<evidence type="ECO:0000256" key="2">
    <source>
        <dbReference type="PROSITE-ProRule" id="PRU10007"/>
    </source>
</evidence>
<reference evidence="7" key="1">
    <citation type="journal article" date="2019" name="Int. J. Syst. Evol. Microbiol.">
        <title>The Global Catalogue of Microorganisms (GCM) 10K type strain sequencing project: providing services to taxonomists for standard genome sequencing and annotation.</title>
        <authorList>
            <consortium name="The Broad Institute Genomics Platform"/>
            <consortium name="The Broad Institute Genome Sequencing Center for Infectious Disease"/>
            <person name="Wu L."/>
            <person name="Ma J."/>
        </authorList>
    </citation>
    <scope>NUCLEOTIDE SEQUENCE [LARGE SCALE GENOMIC DNA]</scope>
    <source>
        <strain evidence="7">JCM 9651</strain>
    </source>
</reference>
<evidence type="ECO:0000256" key="3">
    <source>
        <dbReference type="RuleBase" id="RU003345"/>
    </source>
</evidence>
<keyword evidence="7" id="KW-1185">Reference proteome</keyword>
<dbReference type="InterPro" id="IPR015590">
    <property type="entry name" value="Aldehyde_DH_dom"/>
</dbReference>
<gene>
    <name evidence="6" type="ORF">GCM10020367_38750</name>
</gene>
<sequence>MTDSQTTVGPLGTNPTAPAPAGVRTAADVVTPEVVAQLTRGVVGSGRTANHTPFTGEKLADLPESTPEDVATAFERARAAQPTWAATPVRQRAAVLLRFHDLVLQRQAEILDLIQLETGKARLHAHEEVQAVAVVARHYGRKAPSYLRPKRHTGAVPVLTKVSELRQPRGVVGHISPWNYPLELSVGDALPAFVTGNAVVMKPDTETALTALWARDLLIEAGLPAEVFQVVLGDGPVVGPAVVKHADYVSFTGSTRTGREVAQAAAARLIGVTLELGGKNAMLVLHDADIEKAAAGAARACFSSAGQLCISIERLYVHESVADAFVERFAARTKALRLGSALAYGADMGSLVGEAQLETVKRHVEEAVAKGAKLVAGGVHRPDIGPLFYEPTILEGVEAPMAVCTEETFGPVVSLYRFTEEEEAIGLANATPYGLNSSVWTRDAKRGHQVAARLRTGTVNINEGYASAYGSVQSPMGGMKDSGLGRRHGSEGILKYTEGQTIAQQRLMPIGPAFGMDDEKYAAFMSRSLRVMKSLHLR</sequence>
<feature type="compositionally biased region" description="Polar residues" evidence="4">
    <location>
        <begin position="1"/>
        <end position="16"/>
    </location>
</feature>
<dbReference type="InterPro" id="IPR016162">
    <property type="entry name" value="Ald_DH_N"/>
</dbReference>
<evidence type="ECO:0000313" key="6">
    <source>
        <dbReference type="EMBL" id="GAA3374528.1"/>
    </source>
</evidence>
<dbReference type="PROSITE" id="PS00687">
    <property type="entry name" value="ALDEHYDE_DEHYDR_GLU"/>
    <property type="match status" value="1"/>
</dbReference>
<dbReference type="SUPFAM" id="SSF53720">
    <property type="entry name" value="ALDH-like"/>
    <property type="match status" value="1"/>
</dbReference>
<feature type="active site" evidence="2">
    <location>
        <position position="275"/>
    </location>
</feature>
<keyword evidence="1 3" id="KW-0560">Oxidoreductase</keyword>
<proteinExistence type="inferred from homology"/>